<keyword evidence="4" id="KW-1185">Reference proteome</keyword>
<accession>A0A1Q4VAR1</accession>
<dbReference type="EMBL" id="LFBV01000002">
    <property type="protein sequence ID" value="OKH94790.1"/>
    <property type="molecule type" value="Genomic_DNA"/>
</dbReference>
<evidence type="ECO:0000256" key="2">
    <source>
        <dbReference type="SAM" id="SignalP"/>
    </source>
</evidence>
<keyword evidence="3" id="KW-0449">Lipoprotein</keyword>
<feature type="signal peptide" evidence="2">
    <location>
        <begin position="1"/>
        <end position="21"/>
    </location>
</feature>
<dbReference type="Proteomes" id="UP000186455">
    <property type="component" value="Unassembled WGS sequence"/>
</dbReference>
<evidence type="ECO:0000313" key="4">
    <source>
        <dbReference type="Proteomes" id="UP000186455"/>
    </source>
</evidence>
<evidence type="ECO:0000313" key="3">
    <source>
        <dbReference type="EMBL" id="OKH94790.1"/>
    </source>
</evidence>
<gene>
    <name evidence="3" type="ORF">AB852_11440</name>
</gene>
<dbReference type="PROSITE" id="PS51257">
    <property type="entry name" value="PROKAR_LIPOPROTEIN"/>
    <property type="match status" value="1"/>
</dbReference>
<feature type="region of interest" description="Disordered" evidence="1">
    <location>
        <begin position="229"/>
        <end position="250"/>
    </location>
</feature>
<sequence length="250" mass="26074">MKLRKNAVLVAMVCVGATALAGCGGNGGGGGGSDDPFAGDSADQIADQAVKATQGASSVRMAGTAKQNGATITVDFQVDERDRCKGKMSGKGANAEVVRTGQQLFVQGDRAFWSNTLKGQPGAEQALDKLKGRWVKTAPNEQGTEGMCDKQAFLAAMDSDKSERSGMKKTGTTTVEGKKAVTLEKKKENGEKFTLHVAAEGDPYLLKTVTEGGKAPSEMTFSAFNEKVDAQEPPADQVVDPKALGKPSGR</sequence>
<dbReference type="RefSeq" id="WP_073786753.1">
    <property type="nucleotide sequence ID" value="NZ_CP108638.1"/>
</dbReference>
<name>A0A1Q4VAR1_9ACTN</name>
<keyword evidence="2" id="KW-0732">Signal</keyword>
<proteinExistence type="predicted"/>
<dbReference type="GeneID" id="96790696"/>
<reference evidence="3 4" key="1">
    <citation type="submission" date="2015-06" db="EMBL/GenBank/DDBJ databases">
        <title>Cloning and characterization of the uncialamcin biosynthetic gene cluster.</title>
        <authorList>
            <person name="Yan X."/>
            <person name="Huang T."/>
            <person name="Ge H."/>
            <person name="Shen B."/>
        </authorList>
    </citation>
    <scope>NUCLEOTIDE SEQUENCE [LARGE SCALE GENOMIC DNA]</scope>
    <source>
        <strain evidence="3 4">DCA2648</strain>
    </source>
</reference>
<evidence type="ECO:0000256" key="1">
    <source>
        <dbReference type="SAM" id="MobiDB-lite"/>
    </source>
</evidence>
<dbReference type="AlphaFoldDB" id="A0A1Q4VAR1"/>
<comment type="caution">
    <text evidence="3">The sequence shown here is derived from an EMBL/GenBank/DDBJ whole genome shotgun (WGS) entry which is preliminary data.</text>
</comment>
<feature type="chain" id="PRO_5010239473" evidence="2">
    <location>
        <begin position="22"/>
        <end position="250"/>
    </location>
</feature>
<dbReference type="Gene3D" id="2.50.20.20">
    <property type="match status" value="1"/>
</dbReference>
<organism evidence="3 4">
    <name type="scientific">Streptomyces uncialis</name>
    <dbReference type="NCBI Taxonomy" id="1048205"/>
    <lineage>
        <taxon>Bacteria</taxon>
        <taxon>Bacillati</taxon>
        <taxon>Actinomycetota</taxon>
        <taxon>Actinomycetes</taxon>
        <taxon>Kitasatosporales</taxon>
        <taxon>Streptomycetaceae</taxon>
        <taxon>Streptomyces</taxon>
    </lineage>
</organism>
<protein>
    <submittedName>
        <fullName evidence="3">Lipoprotein</fullName>
    </submittedName>
</protein>